<sequence>MNAIALHAAHRSIQATGKDIALARKSISIELDVEFRRLHNELCTSLVLWLCPLVT</sequence>
<proteinExistence type="predicted"/>
<keyword evidence="2" id="KW-1185">Reference proteome</keyword>
<evidence type="ECO:0000313" key="2">
    <source>
        <dbReference type="Proteomes" id="UP000185911"/>
    </source>
</evidence>
<name>A0A1Q8YI87_9BURK</name>
<protein>
    <submittedName>
        <fullName evidence="1">Uncharacterized protein</fullName>
    </submittedName>
</protein>
<dbReference type="AlphaFoldDB" id="A0A1Q8YI87"/>
<gene>
    <name evidence="1" type="ORF">BLL52_0880</name>
</gene>
<dbReference type="EMBL" id="MSYM01000007">
    <property type="protein sequence ID" value="OLP07784.1"/>
    <property type="molecule type" value="Genomic_DNA"/>
</dbReference>
<reference evidence="1 2" key="1">
    <citation type="submission" date="2017-01" db="EMBL/GenBank/DDBJ databases">
        <title>Genome sequence of Rhodoferax antarcticus ANT.BR, a psychrophilic purple nonsulfur bacterium from an Antarctic microbial mat.</title>
        <authorList>
            <person name="Baker J."/>
            <person name="Riester C."/>
            <person name="Skinner B."/>
            <person name="Newell A."/>
            <person name="Swingley W."/>
            <person name="Madigan M."/>
            <person name="Jung D."/>
            <person name="Asao M."/>
            <person name="Chen M."/>
            <person name="Loughlin P."/>
            <person name="Pan H."/>
            <person name="Lin S."/>
            <person name="Li N."/>
            <person name="Shaw J."/>
            <person name="Prado M."/>
            <person name="Sherman C."/>
            <person name="Li X."/>
            <person name="Tang J."/>
            <person name="Blankenship R."/>
            <person name="Zhao T."/>
            <person name="Touchman J."/>
            <person name="Sattley M."/>
        </authorList>
    </citation>
    <scope>NUCLEOTIDE SEQUENCE [LARGE SCALE GENOMIC DNA]</scope>
    <source>
        <strain evidence="1 2">ANT.BR</strain>
    </source>
</reference>
<comment type="caution">
    <text evidence="1">The sequence shown here is derived from an EMBL/GenBank/DDBJ whole genome shotgun (WGS) entry which is preliminary data.</text>
</comment>
<accession>A0A1Q8YI87</accession>
<dbReference type="Proteomes" id="UP000185911">
    <property type="component" value="Unassembled WGS sequence"/>
</dbReference>
<organism evidence="1 2">
    <name type="scientific">Rhodoferax antarcticus ANT.BR</name>
    <dbReference type="NCBI Taxonomy" id="1111071"/>
    <lineage>
        <taxon>Bacteria</taxon>
        <taxon>Pseudomonadati</taxon>
        <taxon>Pseudomonadota</taxon>
        <taxon>Betaproteobacteria</taxon>
        <taxon>Burkholderiales</taxon>
        <taxon>Comamonadaceae</taxon>
        <taxon>Rhodoferax</taxon>
    </lineage>
</organism>
<evidence type="ECO:0000313" key="1">
    <source>
        <dbReference type="EMBL" id="OLP07784.1"/>
    </source>
</evidence>